<evidence type="ECO:0000313" key="1">
    <source>
        <dbReference type="EMBL" id="GAA5532788.1"/>
    </source>
</evidence>
<dbReference type="Proteomes" id="UP001404956">
    <property type="component" value="Unassembled WGS sequence"/>
</dbReference>
<keyword evidence="2" id="KW-1185">Reference proteome</keyword>
<accession>A0ABP9XBP7</accession>
<comment type="caution">
    <text evidence="1">The sequence shown here is derived from an EMBL/GenBank/DDBJ whole genome shotgun (WGS) entry which is preliminary data.</text>
</comment>
<name>A0ABP9XBP7_9DEIO</name>
<evidence type="ECO:0000313" key="2">
    <source>
        <dbReference type="Proteomes" id="UP001404956"/>
    </source>
</evidence>
<dbReference type="EMBL" id="BAABRV010000002">
    <property type="protein sequence ID" value="GAA5532788.1"/>
    <property type="molecule type" value="Genomic_DNA"/>
</dbReference>
<organism evidence="1 2">
    <name type="scientific">Deinococcus aluminii</name>
    <dbReference type="NCBI Taxonomy" id="1656885"/>
    <lineage>
        <taxon>Bacteria</taxon>
        <taxon>Thermotogati</taxon>
        <taxon>Deinococcota</taxon>
        <taxon>Deinococci</taxon>
        <taxon>Deinococcales</taxon>
        <taxon>Deinococcaceae</taxon>
        <taxon>Deinococcus</taxon>
    </lineage>
</organism>
<reference evidence="1 2" key="1">
    <citation type="submission" date="2024-02" db="EMBL/GenBank/DDBJ databases">
        <title>Deinococcus aluminii NBRC 112889.</title>
        <authorList>
            <person name="Ichikawa N."/>
            <person name="Katano-Makiyama Y."/>
            <person name="Hidaka K."/>
        </authorList>
    </citation>
    <scope>NUCLEOTIDE SEQUENCE [LARGE SCALE GENOMIC DNA]</scope>
    <source>
        <strain evidence="1 2">NBRC 112889</strain>
    </source>
</reference>
<proteinExistence type="predicted"/>
<sequence>MIGNIDPVFLDAAIAGYLTRFFQNLGVLSTYNKYQLGLL</sequence>
<protein>
    <submittedName>
        <fullName evidence="1">Uncharacterized protein</fullName>
    </submittedName>
</protein>
<gene>
    <name evidence="1" type="ORF">Dalu01_01178</name>
</gene>